<feature type="transmembrane region" description="Helical" evidence="1">
    <location>
        <begin position="44"/>
        <end position="63"/>
    </location>
</feature>
<organism evidence="2 3">
    <name type="scientific">Cardiobacterium valvarum</name>
    <dbReference type="NCBI Taxonomy" id="194702"/>
    <lineage>
        <taxon>Bacteria</taxon>
        <taxon>Pseudomonadati</taxon>
        <taxon>Pseudomonadota</taxon>
        <taxon>Gammaproteobacteria</taxon>
        <taxon>Cardiobacteriales</taxon>
        <taxon>Cardiobacteriaceae</taxon>
        <taxon>Cardiobacterium</taxon>
    </lineage>
</organism>
<proteinExistence type="predicted"/>
<name>A0A381EBL9_9GAMM</name>
<keyword evidence="3" id="KW-1185">Reference proteome</keyword>
<keyword evidence="1" id="KW-0812">Transmembrane</keyword>
<keyword evidence="1" id="KW-0472">Membrane</keyword>
<dbReference type="AlphaFoldDB" id="A0A381EBL9"/>
<sequence length="120" mass="13102">MTAFTCPHCGQRGITVWRKLVLGWGRAVPCQYCGLKITVSPLPAVAAMLPVALIVLAIGTGWLREPAALILLGLLAWISYALLHLYVVPLSRAGITWKATVEQAHEKHRRAAAKRDNHAD</sequence>
<evidence type="ECO:0000256" key="1">
    <source>
        <dbReference type="SAM" id="Phobius"/>
    </source>
</evidence>
<feature type="transmembrane region" description="Helical" evidence="1">
    <location>
        <begin position="69"/>
        <end position="88"/>
    </location>
</feature>
<gene>
    <name evidence="2" type="ORF">NCTC13294_01775</name>
</gene>
<evidence type="ECO:0000313" key="2">
    <source>
        <dbReference type="EMBL" id="SUX24259.1"/>
    </source>
</evidence>
<dbReference type="RefSeq" id="WP_115611995.1">
    <property type="nucleotide sequence ID" value="NZ_JBHLZC010000002.1"/>
</dbReference>
<dbReference type="Proteomes" id="UP000254572">
    <property type="component" value="Unassembled WGS sequence"/>
</dbReference>
<dbReference type="EMBL" id="UFUW01000001">
    <property type="protein sequence ID" value="SUX24259.1"/>
    <property type="molecule type" value="Genomic_DNA"/>
</dbReference>
<dbReference type="OrthoDB" id="7062608at2"/>
<protein>
    <submittedName>
        <fullName evidence="2">Uncharacterized protein</fullName>
    </submittedName>
</protein>
<keyword evidence="1" id="KW-1133">Transmembrane helix</keyword>
<accession>A0A381EBL9</accession>
<reference evidence="2 3" key="1">
    <citation type="submission" date="2018-06" db="EMBL/GenBank/DDBJ databases">
        <authorList>
            <consortium name="Pathogen Informatics"/>
            <person name="Doyle S."/>
        </authorList>
    </citation>
    <scope>NUCLEOTIDE SEQUENCE [LARGE SCALE GENOMIC DNA]</scope>
    <source>
        <strain evidence="2 3">NCTC13294</strain>
    </source>
</reference>
<evidence type="ECO:0000313" key="3">
    <source>
        <dbReference type="Proteomes" id="UP000254572"/>
    </source>
</evidence>